<proteinExistence type="predicted"/>
<evidence type="ECO:0000313" key="2">
    <source>
        <dbReference type="EMBL" id="MBX39480.1"/>
    </source>
</evidence>
<organism evidence="2">
    <name type="scientific">Rhizophora mucronata</name>
    <name type="common">Asiatic mangrove</name>
    <dbReference type="NCBI Taxonomy" id="61149"/>
    <lineage>
        <taxon>Eukaryota</taxon>
        <taxon>Viridiplantae</taxon>
        <taxon>Streptophyta</taxon>
        <taxon>Embryophyta</taxon>
        <taxon>Tracheophyta</taxon>
        <taxon>Spermatophyta</taxon>
        <taxon>Magnoliopsida</taxon>
        <taxon>eudicotyledons</taxon>
        <taxon>Gunneridae</taxon>
        <taxon>Pentapetalae</taxon>
        <taxon>rosids</taxon>
        <taxon>fabids</taxon>
        <taxon>Malpighiales</taxon>
        <taxon>Rhizophoraceae</taxon>
        <taxon>Rhizophora</taxon>
    </lineage>
</organism>
<dbReference type="AlphaFoldDB" id="A0A2P2NAQ9"/>
<accession>A0A2P2NAQ9</accession>
<dbReference type="EMBL" id="GGEC01058996">
    <property type="protein sequence ID" value="MBX39480.1"/>
    <property type="molecule type" value="Transcribed_RNA"/>
</dbReference>
<feature type="compositionally biased region" description="Basic and acidic residues" evidence="1">
    <location>
        <begin position="7"/>
        <end position="23"/>
    </location>
</feature>
<evidence type="ECO:0000256" key="1">
    <source>
        <dbReference type="SAM" id="MobiDB-lite"/>
    </source>
</evidence>
<sequence length="23" mass="2841">MKITRRLVREESDNLQRLNKEPD</sequence>
<protein>
    <submittedName>
        <fullName evidence="2">Uncharacterized protein</fullName>
    </submittedName>
</protein>
<name>A0A2P2NAQ9_RHIMU</name>
<reference evidence="2" key="1">
    <citation type="submission" date="2018-02" db="EMBL/GenBank/DDBJ databases">
        <title>Rhizophora mucronata_Transcriptome.</title>
        <authorList>
            <person name="Meera S.P."/>
            <person name="Sreeshan A."/>
            <person name="Augustine A."/>
        </authorList>
    </citation>
    <scope>NUCLEOTIDE SEQUENCE</scope>
    <source>
        <tissue evidence="2">Leaf</tissue>
    </source>
</reference>
<feature type="region of interest" description="Disordered" evidence="1">
    <location>
        <begin position="1"/>
        <end position="23"/>
    </location>
</feature>